<evidence type="ECO:0000313" key="12">
    <source>
        <dbReference type="EMBL" id="KJY54114.1"/>
    </source>
</evidence>
<comment type="cofactor">
    <cofactor evidence="2">
        <name>FAD</name>
        <dbReference type="ChEBI" id="CHEBI:57692"/>
    </cofactor>
</comment>
<evidence type="ECO:0000256" key="7">
    <source>
        <dbReference type="ARBA" id="ARBA00022827"/>
    </source>
</evidence>
<evidence type="ECO:0000256" key="6">
    <source>
        <dbReference type="ARBA" id="ARBA00022630"/>
    </source>
</evidence>
<dbReference type="PRINTS" id="PR00411">
    <property type="entry name" value="PNDRDTASEI"/>
</dbReference>
<feature type="compositionally biased region" description="Basic and acidic residues" evidence="10">
    <location>
        <begin position="590"/>
        <end position="603"/>
    </location>
</feature>
<evidence type="ECO:0000256" key="3">
    <source>
        <dbReference type="ARBA" id="ARBA00008040"/>
    </source>
</evidence>
<dbReference type="InterPro" id="IPR036188">
    <property type="entry name" value="FAD/NAD-bd_sf"/>
</dbReference>
<dbReference type="EMBL" id="JXBY01000029">
    <property type="protein sequence ID" value="KJY54114.1"/>
    <property type="molecule type" value="Genomic_DNA"/>
</dbReference>
<feature type="region of interest" description="Disordered" evidence="10">
    <location>
        <begin position="581"/>
        <end position="603"/>
    </location>
</feature>
<evidence type="ECO:0000259" key="11">
    <source>
        <dbReference type="SMART" id="SM00900"/>
    </source>
</evidence>
<gene>
    <name evidence="12" type="ORF">JF76_18230</name>
</gene>
<dbReference type="InterPro" id="IPR003953">
    <property type="entry name" value="FAD-dep_OxRdtase_2_FAD-bd"/>
</dbReference>
<comment type="similarity">
    <text evidence="3">Belongs to the FAD-dependent oxidoreductase 2 family. FRD/SDH subfamily.</text>
</comment>
<dbReference type="SMART" id="SM00900">
    <property type="entry name" value="FMN_bind"/>
    <property type="match status" value="1"/>
</dbReference>
<dbReference type="RefSeq" id="WP_045928770.1">
    <property type="nucleotide sequence ID" value="NZ_JBHSZS010000027.1"/>
</dbReference>
<dbReference type="Gene3D" id="3.50.50.60">
    <property type="entry name" value="FAD/NAD(P)-binding domain"/>
    <property type="match status" value="1"/>
</dbReference>
<dbReference type="Gene3D" id="3.90.1010.20">
    <property type="match status" value="1"/>
</dbReference>
<sequence length="603" mass="66719">MIVNEHTYYDASYDVVVLGFGGAGATAARFAADSGAKVLLVDSAPEGHEGGNTRYAAELVGYSSSEEDYRSYYEHLAQHFNIDPEIEDTVVHGITHMKEYFKKYLDVNEPVSYKTILGLPEDAVIADHPNLPGAKSYDMITIEKGIFNASLWNILRQKVLDRSDKIDVWYSAPVKHILQTPGKKVVGAQIERDHVLLNVYAKNGVVLTTGGIENNPQMVQDYIGSHKLVPLGSLYNKGKGIDLAHEAGADMWHMSMYAAGGMQQAFAFYEPGMKRAPFYMGNPIFYTGSIFTVGDDGTRYFKEDQGAREGYVENHGSWYKPLNPIHPYFVFDQKQYDKISEIDTFPDNKALNSVLKADSVSELAEKMGVAADKLQSTIDEFNFFAEKKHDYAYHRDPATLSAFSEEGPYYAIPLVQTIGWSEAGPRRNARAEILDPEHKPIPHLYGAGELGSNMSNLYQGGSDLGDCLIFGKIAGQNAAHPKDDIAEVNVPSPKHEKPLKPRPLASDIKKEEYPTGPEQYIGKSTKGMGDEIVVRVTADKQKNLKKVEVLKQAESDDYGQKAINELPQKMVDENKVDVDAVSGASNTTRGLKDAVRDALSKIK</sequence>
<dbReference type="PANTHER" id="PTHR43400:SF7">
    <property type="entry name" value="FAD-DEPENDENT OXIDOREDUCTASE 2 FAD BINDING DOMAIN-CONTAINING PROTEIN"/>
    <property type="match status" value="1"/>
</dbReference>
<dbReference type="OrthoDB" id="9806724at2"/>
<dbReference type="GO" id="GO:0033765">
    <property type="term" value="F:steroid dehydrogenase activity, acting on the CH-CH group of donors"/>
    <property type="evidence" value="ECO:0007669"/>
    <property type="project" value="UniProtKB-ARBA"/>
</dbReference>
<dbReference type="PATRIC" id="fig|1218493.3.peg.1911"/>
<keyword evidence="6" id="KW-0285">Flavoprotein</keyword>
<dbReference type="InterPro" id="IPR050315">
    <property type="entry name" value="FAD-oxidoreductase_2"/>
</dbReference>
<protein>
    <recommendedName>
        <fullName evidence="5">Urocanate reductase</fullName>
        <ecNumber evidence="4">1.3.99.33</ecNumber>
    </recommendedName>
</protein>
<dbReference type="SUPFAM" id="SSF56425">
    <property type="entry name" value="Succinate dehydrogenase/fumarate reductase flavoprotein, catalytic domain"/>
    <property type="match status" value="1"/>
</dbReference>
<dbReference type="AlphaFoldDB" id="A0A0F4L785"/>
<dbReference type="PANTHER" id="PTHR43400">
    <property type="entry name" value="FUMARATE REDUCTASE"/>
    <property type="match status" value="1"/>
</dbReference>
<evidence type="ECO:0000256" key="9">
    <source>
        <dbReference type="ARBA" id="ARBA00049922"/>
    </source>
</evidence>
<comment type="catalytic activity">
    <reaction evidence="9">
        <text>dihydrourocanate + A = urocanate + AH2</text>
        <dbReference type="Rhea" id="RHEA:36059"/>
        <dbReference type="ChEBI" id="CHEBI:13193"/>
        <dbReference type="ChEBI" id="CHEBI:17499"/>
        <dbReference type="ChEBI" id="CHEBI:27247"/>
        <dbReference type="ChEBI" id="CHEBI:72991"/>
        <dbReference type="EC" id="1.3.99.33"/>
    </reaction>
</comment>
<feature type="domain" description="FMN-binding" evidence="11">
    <location>
        <begin position="527"/>
        <end position="602"/>
    </location>
</feature>
<evidence type="ECO:0000256" key="4">
    <source>
        <dbReference type="ARBA" id="ARBA00013137"/>
    </source>
</evidence>
<dbReference type="InterPro" id="IPR007329">
    <property type="entry name" value="FMN-bd"/>
</dbReference>
<dbReference type="InterPro" id="IPR027477">
    <property type="entry name" value="Succ_DH/fumarate_Rdtase_cat_sf"/>
</dbReference>
<accession>A0A0F4L785</accession>
<dbReference type="GO" id="GO:0010181">
    <property type="term" value="F:FMN binding"/>
    <property type="evidence" value="ECO:0007669"/>
    <property type="project" value="InterPro"/>
</dbReference>
<dbReference type="SUPFAM" id="SSF51905">
    <property type="entry name" value="FAD/NAD(P)-binding domain"/>
    <property type="match status" value="1"/>
</dbReference>
<reference evidence="12 13" key="1">
    <citation type="submission" date="2014-12" db="EMBL/GenBank/DDBJ databases">
        <title>Comparative genomics of the lactic acid bacteria isolated from the honey bee gut.</title>
        <authorList>
            <person name="Ellegaard K.M."/>
            <person name="Tamarit D."/>
            <person name="Javelind E."/>
            <person name="Olofsson T."/>
            <person name="Andersson S.G."/>
            <person name="Vasquez A."/>
        </authorList>
    </citation>
    <scope>NUCLEOTIDE SEQUENCE [LARGE SCALE GENOMIC DNA]</scope>
    <source>
        <strain evidence="12 13">Biut2</strain>
    </source>
</reference>
<evidence type="ECO:0000256" key="1">
    <source>
        <dbReference type="ARBA" id="ARBA00001917"/>
    </source>
</evidence>
<keyword evidence="7" id="KW-0274">FAD</keyword>
<dbReference type="GO" id="GO:0016020">
    <property type="term" value="C:membrane"/>
    <property type="evidence" value="ECO:0007669"/>
    <property type="project" value="InterPro"/>
</dbReference>
<dbReference type="HOGENOM" id="CLU_011398_3_1_9"/>
<comment type="caution">
    <text evidence="12">The sequence shown here is derived from an EMBL/GenBank/DDBJ whole genome shotgun (WGS) entry which is preliminary data.</text>
</comment>
<evidence type="ECO:0000256" key="8">
    <source>
        <dbReference type="ARBA" id="ARBA00023002"/>
    </source>
</evidence>
<evidence type="ECO:0000256" key="10">
    <source>
        <dbReference type="SAM" id="MobiDB-lite"/>
    </source>
</evidence>
<dbReference type="Proteomes" id="UP000033533">
    <property type="component" value="Unassembled WGS sequence"/>
</dbReference>
<dbReference type="Pfam" id="PF04205">
    <property type="entry name" value="FMN_bind"/>
    <property type="match status" value="1"/>
</dbReference>
<evidence type="ECO:0000256" key="5">
    <source>
        <dbReference type="ARBA" id="ARBA00015872"/>
    </source>
</evidence>
<dbReference type="EC" id="1.3.99.33" evidence="4"/>
<name>A0A0F4L785_9LACO</name>
<dbReference type="Pfam" id="PF00890">
    <property type="entry name" value="FAD_binding_2"/>
    <property type="match status" value="1"/>
</dbReference>
<comment type="cofactor">
    <cofactor evidence="1">
        <name>FMN</name>
        <dbReference type="ChEBI" id="CHEBI:58210"/>
    </cofactor>
</comment>
<proteinExistence type="inferred from homology"/>
<dbReference type="Gene3D" id="3.90.700.10">
    <property type="entry name" value="Succinate dehydrogenase/fumarate reductase flavoprotein, catalytic domain"/>
    <property type="match status" value="1"/>
</dbReference>
<dbReference type="STRING" id="1218493.JF76_18230"/>
<evidence type="ECO:0000256" key="2">
    <source>
        <dbReference type="ARBA" id="ARBA00001974"/>
    </source>
</evidence>
<organism evidence="12 13">
    <name type="scientific">Lactobacillus kullabergensis</name>
    <dbReference type="NCBI Taxonomy" id="1218493"/>
    <lineage>
        <taxon>Bacteria</taxon>
        <taxon>Bacillati</taxon>
        <taxon>Bacillota</taxon>
        <taxon>Bacilli</taxon>
        <taxon>Lactobacillales</taxon>
        <taxon>Lactobacillaceae</taxon>
        <taxon>Lactobacillus</taxon>
    </lineage>
</organism>
<keyword evidence="8" id="KW-0560">Oxidoreductase</keyword>
<evidence type="ECO:0000313" key="13">
    <source>
        <dbReference type="Proteomes" id="UP000033533"/>
    </source>
</evidence>